<dbReference type="AlphaFoldDB" id="A0A445BFD5"/>
<proteinExistence type="predicted"/>
<gene>
    <name evidence="2" type="ORF">Ahy_A09g042292</name>
</gene>
<feature type="compositionally biased region" description="Basic and acidic residues" evidence="1">
    <location>
        <begin position="135"/>
        <end position="144"/>
    </location>
</feature>
<evidence type="ECO:0000313" key="3">
    <source>
        <dbReference type="Proteomes" id="UP000289738"/>
    </source>
</evidence>
<keyword evidence="3" id="KW-1185">Reference proteome</keyword>
<reference evidence="2 3" key="1">
    <citation type="submission" date="2019-01" db="EMBL/GenBank/DDBJ databases">
        <title>Sequencing of cultivated peanut Arachis hypogaea provides insights into genome evolution and oil improvement.</title>
        <authorList>
            <person name="Chen X."/>
        </authorList>
    </citation>
    <scope>NUCLEOTIDE SEQUENCE [LARGE SCALE GENOMIC DNA]</scope>
    <source>
        <strain evidence="3">cv. Fuhuasheng</strain>
        <tissue evidence="2">Leaves</tissue>
    </source>
</reference>
<evidence type="ECO:0000256" key="1">
    <source>
        <dbReference type="SAM" id="MobiDB-lite"/>
    </source>
</evidence>
<comment type="caution">
    <text evidence="2">The sequence shown here is derived from an EMBL/GenBank/DDBJ whole genome shotgun (WGS) entry which is preliminary data.</text>
</comment>
<sequence>MPKDDLCVLACCEFCKPSRFTSDREQAVAGGRGLPSTFISQLRITCGCLIKIVSLQKFSSLLVGFQASVVIKVLELGFLIHICQLYAVARGKIMSRNEDDVKNDSDNDLGDDFDYQPNAEDDVEDDNVDSLDSTSKSEKICGVK</sequence>
<feature type="region of interest" description="Disordered" evidence="1">
    <location>
        <begin position="98"/>
        <end position="144"/>
    </location>
</feature>
<dbReference type="EMBL" id="SDMP01000009">
    <property type="protein sequence ID" value="RYR37402.1"/>
    <property type="molecule type" value="Genomic_DNA"/>
</dbReference>
<name>A0A445BFD5_ARAHY</name>
<organism evidence="2 3">
    <name type="scientific">Arachis hypogaea</name>
    <name type="common">Peanut</name>
    <dbReference type="NCBI Taxonomy" id="3818"/>
    <lineage>
        <taxon>Eukaryota</taxon>
        <taxon>Viridiplantae</taxon>
        <taxon>Streptophyta</taxon>
        <taxon>Embryophyta</taxon>
        <taxon>Tracheophyta</taxon>
        <taxon>Spermatophyta</taxon>
        <taxon>Magnoliopsida</taxon>
        <taxon>eudicotyledons</taxon>
        <taxon>Gunneridae</taxon>
        <taxon>Pentapetalae</taxon>
        <taxon>rosids</taxon>
        <taxon>fabids</taxon>
        <taxon>Fabales</taxon>
        <taxon>Fabaceae</taxon>
        <taxon>Papilionoideae</taxon>
        <taxon>50 kb inversion clade</taxon>
        <taxon>dalbergioids sensu lato</taxon>
        <taxon>Dalbergieae</taxon>
        <taxon>Pterocarpus clade</taxon>
        <taxon>Arachis</taxon>
    </lineage>
</organism>
<accession>A0A445BFD5</accession>
<feature type="compositionally biased region" description="Acidic residues" evidence="1">
    <location>
        <begin position="106"/>
        <end position="129"/>
    </location>
</feature>
<evidence type="ECO:0000313" key="2">
    <source>
        <dbReference type="EMBL" id="RYR37402.1"/>
    </source>
</evidence>
<protein>
    <submittedName>
        <fullName evidence="2">Uncharacterized protein</fullName>
    </submittedName>
</protein>
<dbReference type="Proteomes" id="UP000289738">
    <property type="component" value="Chromosome A09"/>
</dbReference>